<gene>
    <name evidence="2" type="ORF">NEZAVI_LOCUS5380</name>
</gene>
<dbReference type="SUPFAM" id="SSF100910">
    <property type="entry name" value="Chemosensory protein Csp2"/>
    <property type="match status" value="1"/>
</dbReference>
<accession>A0A9P0EEJ6</accession>
<proteinExistence type="predicted"/>
<evidence type="ECO:0000256" key="1">
    <source>
        <dbReference type="SAM" id="SignalP"/>
    </source>
</evidence>
<dbReference type="AlphaFoldDB" id="A0A9P0EEJ6"/>
<dbReference type="OrthoDB" id="6344725at2759"/>
<organism evidence="2 3">
    <name type="scientific">Nezara viridula</name>
    <name type="common">Southern green stink bug</name>
    <name type="synonym">Cimex viridulus</name>
    <dbReference type="NCBI Taxonomy" id="85310"/>
    <lineage>
        <taxon>Eukaryota</taxon>
        <taxon>Metazoa</taxon>
        <taxon>Ecdysozoa</taxon>
        <taxon>Arthropoda</taxon>
        <taxon>Hexapoda</taxon>
        <taxon>Insecta</taxon>
        <taxon>Pterygota</taxon>
        <taxon>Neoptera</taxon>
        <taxon>Paraneoptera</taxon>
        <taxon>Hemiptera</taxon>
        <taxon>Heteroptera</taxon>
        <taxon>Panheteroptera</taxon>
        <taxon>Pentatomomorpha</taxon>
        <taxon>Pentatomoidea</taxon>
        <taxon>Pentatomidae</taxon>
        <taxon>Pentatominae</taxon>
        <taxon>Nezara</taxon>
    </lineage>
</organism>
<protein>
    <submittedName>
        <fullName evidence="2">Uncharacterized protein</fullName>
    </submittedName>
</protein>
<feature type="signal peptide" evidence="1">
    <location>
        <begin position="1"/>
        <end position="20"/>
    </location>
</feature>
<dbReference type="Proteomes" id="UP001152798">
    <property type="component" value="Chromosome 3"/>
</dbReference>
<dbReference type="InterPro" id="IPR036682">
    <property type="entry name" value="OS_D_A10/PebIII_sf"/>
</dbReference>
<evidence type="ECO:0000313" key="3">
    <source>
        <dbReference type="Proteomes" id="UP001152798"/>
    </source>
</evidence>
<name>A0A9P0EEJ6_NEZVI</name>
<keyword evidence="3" id="KW-1185">Reference proteome</keyword>
<sequence length="128" mass="14602">MFLAAALAILLSATLSPTNGDDQEDIYKKIFDDVDIDSILNNDRILDTYLRCFFNSGPCSNLADTIRGKIPEVFSTVCGLCTDKQKGLFKHSLDIFIPKRPDDWKHILEIYDPDGSYWPKIKEFLETH</sequence>
<dbReference type="Pfam" id="PF03392">
    <property type="entry name" value="OS-D"/>
    <property type="match status" value="1"/>
</dbReference>
<dbReference type="EMBL" id="OV725079">
    <property type="protein sequence ID" value="CAH1395035.1"/>
    <property type="molecule type" value="Genomic_DNA"/>
</dbReference>
<dbReference type="PANTHER" id="PTHR11257">
    <property type="entry name" value="CHEMOSENSORY PROTEIN-RELATED"/>
    <property type="match status" value="1"/>
</dbReference>
<dbReference type="InterPro" id="IPR005055">
    <property type="entry name" value="A10/PebIII"/>
</dbReference>
<feature type="chain" id="PRO_5040227600" evidence="1">
    <location>
        <begin position="21"/>
        <end position="128"/>
    </location>
</feature>
<evidence type="ECO:0000313" key="2">
    <source>
        <dbReference type="EMBL" id="CAH1395035.1"/>
    </source>
</evidence>
<dbReference type="PANTHER" id="PTHR11257:SF12">
    <property type="entry name" value="EJACULATORY BULB-SPECIFIC PROTEIN 3-RELATED"/>
    <property type="match status" value="1"/>
</dbReference>
<reference evidence="2" key="1">
    <citation type="submission" date="2022-01" db="EMBL/GenBank/DDBJ databases">
        <authorList>
            <person name="King R."/>
        </authorList>
    </citation>
    <scope>NUCLEOTIDE SEQUENCE</scope>
</reference>
<dbReference type="Gene3D" id="1.10.2080.10">
    <property type="entry name" value="Insect odorant-binding protein A10/Ejaculatory bulb-specific protein 3"/>
    <property type="match status" value="1"/>
</dbReference>
<keyword evidence="1" id="KW-0732">Signal</keyword>